<dbReference type="AlphaFoldDB" id="A0A9D4FAG2"/>
<name>A0A9D4FAG2_DREPO</name>
<keyword evidence="2" id="KW-1185">Reference proteome</keyword>
<sequence length="54" mass="5908">MESSTLNICPVLETETAYPIAITSISTTDIENDAFVYLLARCKILGETCQVLLV</sequence>
<dbReference type="EMBL" id="JAIWYP010000007">
    <property type="protein sequence ID" value="KAH3795354.1"/>
    <property type="molecule type" value="Genomic_DNA"/>
</dbReference>
<evidence type="ECO:0000313" key="2">
    <source>
        <dbReference type="Proteomes" id="UP000828390"/>
    </source>
</evidence>
<comment type="caution">
    <text evidence="1">The sequence shown here is derived from an EMBL/GenBank/DDBJ whole genome shotgun (WGS) entry which is preliminary data.</text>
</comment>
<protein>
    <submittedName>
        <fullName evidence="1">Uncharacterized protein</fullName>
    </submittedName>
</protein>
<accession>A0A9D4FAG2</accession>
<proteinExistence type="predicted"/>
<organism evidence="1 2">
    <name type="scientific">Dreissena polymorpha</name>
    <name type="common">Zebra mussel</name>
    <name type="synonym">Mytilus polymorpha</name>
    <dbReference type="NCBI Taxonomy" id="45954"/>
    <lineage>
        <taxon>Eukaryota</taxon>
        <taxon>Metazoa</taxon>
        <taxon>Spiralia</taxon>
        <taxon>Lophotrochozoa</taxon>
        <taxon>Mollusca</taxon>
        <taxon>Bivalvia</taxon>
        <taxon>Autobranchia</taxon>
        <taxon>Heteroconchia</taxon>
        <taxon>Euheterodonta</taxon>
        <taxon>Imparidentia</taxon>
        <taxon>Neoheterodontei</taxon>
        <taxon>Myida</taxon>
        <taxon>Dreissenoidea</taxon>
        <taxon>Dreissenidae</taxon>
        <taxon>Dreissena</taxon>
    </lineage>
</organism>
<reference evidence="1" key="1">
    <citation type="journal article" date="2019" name="bioRxiv">
        <title>The Genome of the Zebra Mussel, Dreissena polymorpha: A Resource for Invasive Species Research.</title>
        <authorList>
            <person name="McCartney M.A."/>
            <person name="Auch B."/>
            <person name="Kono T."/>
            <person name="Mallez S."/>
            <person name="Zhang Y."/>
            <person name="Obille A."/>
            <person name="Becker A."/>
            <person name="Abrahante J.E."/>
            <person name="Garbe J."/>
            <person name="Badalamenti J.P."/>
            <person name="Herman A."/>
            <person name="Mangelson H."/>
            <person name="Liachko I."/>
            <person name="Sullivan S."/>
            <person name="Sone E.D."/>
            <person name="Koren S."/>
            <person name="Silverstein K.A.T."/>
            <person name="Beckman K.B."/>
            <person name="Gohl D.M."/>
        </authorList>
    </citation>
    <scope>NUCLEOTIDE SEQUENCE</scope>
    <source>
        <strain evidence="1">Duluth1</strain>
        <tissue evidence="1">Whole animal</tissue>
    </source>
</reference>
<gene>
    <name evidence="1" type="ORF">DPMN_148904</name>
</gene>
<dbReference type="Proteomes" id="UP000828390">
    <property type="component" value="Unassembled WGS sequence"/>
</dbReference>
<evidence type="ECO:0000313" key="1">
    <source>
        <dbReference type="EMBL" id="KAH3795354.1"/>
    </source>
</evidence>
<reference evidence="1" key="2">
    <citation type="submission" date="2020-11" db="EMBL/GenBank/DDBJ databases">
        <authorList>
            <person name="McCartney M.A."/>
            <person name="Auch B."/>
            <person name="Kono T."/>
            <person name="Mallez S."/>
            <person name="Becker A."/>
            <person name="Gohl D.M."/>
            <person name="Silverstein K.A.T."/>
            <person name="Koren S."/>
            <person name="Bechman K.B."/>
            <person name="Herman A."/>
            <person name="Abrahante J.E."/>
            <person name="Garbe J."/>
        </authorList>
    </citation>
    <scope>NUCLEOTIDE SEQUENCE</scope>
    <source>
        <strain evidence="1">Duluth1</strain>
        <tissue evidence="1">Whole animal</tissue>
    </source>
</reference>